<dbReference type="AlphaFoldDB" id="A0A518BDD3"/>
<dbReference type="EMBL" id="CP036287">
    <property type="protein sequence ID" value="QDU64972.1"/>
    <property type="molecule type" value="Genomic_DNA"/>
</dbReference>
<evidence type="ECO:0000313" key="2">
    <source>
        <dbReference type="EMBL" id="QDU64972.1"/>
    </source>
</evidence>
<keyword evidence="3" id="KW-1185">Reference proteome</keyword>
<keyword evidence="1" id="KW-0472">Membrane</keyword>
<keyword evidence="1" id="KW-0812">Transmembrane</keyword>
<dbReference type="KEGG" id="pbap:Pla133_00340"/>
<feature type="transmembrane region" description="Helical" evidence="1">
    <location>
        <begin position="56"/>
        <end position="78"/>
    </location>
</feature>
<feature type="transmembrane region" description="Helical" evidence="1">
    <location>
        <begin position="90"/>
        <end position="107"/>
    </location>
</feature>
<organism evidence="2 3">
    <name type="scientific">Engelhardtia mirabilis</name>
    <dbReference type="NCBI Taxonomy" id="2528011"/>
    <lineage>
        <taxon>Bacteria</taxon>
        <taxon>Pseudomonadati</taxon>
        <taxon>Planctomycetota</taxon>
        <taxon>Planctomycetia</taxon>
        <taxon>Planctomycetia incertae sedis</taxon>
        <taxon>Engelhardtia</taxon>
    </lineage>
</organism>
<evidence type="ECO:0000256" key="1">
    <source>
        <dbReference type="SAM" id="Phobius"/>
    </source>
</evidence>
<sequence length="177" mass="18776">MVLWTTVHESFHALAALLAGGSIERFVVWPSVGDGGRLLFGWVSYDFPAAAANPPYAWITAAPYLGDVAIALAGLALLRPPAGSRRATAVLILVFAGAFYDALNAWHSFLRGGGDLARLFDPQPFPALYWAVPHLGLHLALTWRAARVALAAELSASERGACMAGLCALPWLIALAL</sequence>
<keyword evidence="1" id="KW-1133">Transmembrane helix</keyword>
<evidence type="ECO:0000313" key="3">
    <source>
        <dbReference type="Proteomes" id="UP000316921"/>
    </source>
</evidence>
<proteinExistence type="predicted"/>
<protein>
    <submittedName>
        <fullName evidence="2">Uncharacterized protein</fullName>
    </submittedName>
</protein>
<dbReference type="Proteomes" id="UP000316921">
    <property type="component" value="Chromosome"/>
</dbReference>
<gene>
    <name evidence="2" type="ORF">Pla133_00340</name>
</gene>
<reference evidence="2 3" key="1">
    <citation type="submission" date="2019-02" db="EMBL/GenBank/DDBJ databases">
        <title>Deep-cultivation of Planctomycetes and their phenomic and genomic characterization uncovers novel biology.</title>
        <authorList>
            <person name="Wiegand S."/>
            <person name="Jogler M."/>
            <person name="Boedeker C."/>
            <person name="Pinto D."/>
            <person name="Vollmers J."/>
            <person name="Rivas-Marin E."/>
            <person name="Kohn T."/>
            <person name="Peeters S.H."/>
            <person name="Heuer A."/>
            <person name="Rast P."/>
            <person name="Oberbeckmann S."/>
            <person name="Bunk B."/>
            <person name="Jeske O."/>
            <person name="Meyerdierks A."/>
            <person name="Storesund J.E."/>
            <person name="Kallscheuer N."/>
            <person name="Luecker S."/>
            <person name="Lage O.M."/>
            <person name="Pohl T."/>
            <person name="Merkel B.J."/>
            <person name="Hornburger P."/>
            <person name="Mueller R.-W."/>
            <person name="Bruemmer F."/>
            <person name="Labrenz M."/>
            <person name="Spormann A.M."/>
            <person name="Op den Camp H."/>
            <person name="Overmann J."/>
            <person name="Amann R."/>
            <person name="Jetten M.S.M."/>
            <person name="Mascher T."/>
            <person name="Medema M.H."/>
            <person name="Devos D.P."/>
            <person name="Kaster A.-K."/>
            <person name="Ovreas L."/>
            <person name="Rohde M."/>
            <person name="Galperin M.Y."/>
            <person name="Jogler C."/>
        </authorList>
    </citation>
    <scope>NUCLEOTIDE SEQUENCE [LARGE SCALE GENOMIC DNA]</scope>
    <source>
        <strain evidence="2 3">Pla133</strain>
    </source>
</reference>
<name>A0A518BDD3_9BACT</name>
<accession>A0A518BDD3</accession>